<keyword evidence="3 11" id="KW-0050">Antiport</keyword>
<gene>
    <name evidence="11 12" type="primary">nhaA</name>
    <name evidence="12" type="ORF">QF206_03530</name>
</gene>
<evidence type="ECO:0000256" key="6">
    <source>
        <dbReference type="ARBA" id="ARBA00022989"/>
    </source>
</evidence>
<dbReference type="PANTHER" id="PTHR30341:SF0">
    <property type="entry name" value="NA(+)_H(+) ANTIPORTER NHAA"/>
    <property type="match status" value="1"/>
</dbReference>
<keyword evidence="4 11" id="KW-1003">Cell membrane</keyword>
<dbReference type="Pfam" id="PF06965">
    <property type="entry name" value="Na_H_antiport_1"/>
    <property type="match status" value="1"/>
</dbReference>
<keyword evidence="7 11" id="KW-0915">Sodium</keyword>
<feature type="transmembrane region" description="Helical" evidence="11">
    <location>
        <begin position="174"/>
        <end position="194"/>
    </location>
</feature>
<proteinExistence type="inferred from homology"/>
<comment type="function">
    <text evidence="11">Na(+)/H(+) antiporter that extrudes sodium in exchange for external protons.</text>
</comment>
<keyword evidence="5 11" id="KW-0812">Transmembrane</keyword>
<keyword evidence="8 11" id="KW-0406">Ion transport</keyword>
<evidence type="ECO:0000256" key="9">
    <source>
        <dbReference type="ARBA" id="ARBA00023136"/>
    </source>
</evidence>
<feature type="transmembrane region" description="Helical" evidence="11">
    <location>
        <begin position="200"/>
        <end position="217"/>
    </location>
</feature>
<comment type="caution">
    <text evidence="12">The sequence shown here is derived from an EMBL/GenBank/DDBJ whole genome shotgun (WGS) entry which is preliminary data.</text>
</comment>
<evidence type="ECO:0000256" key="10">
    <source>
        <dbReference type="ARBA" id="ARBA00023201"/>
    </source>
</evidence>
<evidence type="ECO:0000256" key="1">
    <source>
        <dbReference type="ARBA" id="ARBA00004429"/>
    </source>
</evidence>
<keyword evidence="2 11" id="KW-0813">Transport</keyword>
<dbReference type="AlphaFoldDB" id="A0AAW6T3L7"/>
<evidence type="ECO:0000313" key="13">
    <source>
        <dbReference type="Proteomes" id="UP001321506"/>
    </source>
</evidence>
<comment type="subcellular location">
    <subcellularLocation>
        <location evidence="1">Cell inner membrane</location>
        <topology evidence="1">Multi-pass membrane protein</topology>
    </subcellularLocation>
    <subcellularLocation>
        <location evidence="11">Cell membrane</location>
        <topology evidence="11">Multi-pass membrane protein</topology>
    </subcellularLocation>
</comment>
<evidence type="ECO:0000256" key="4">
    <source>
        <dbReference type="ARBA" id="ARBA00022475"/>
    </source>
</evidence>
<protein>
    <recommendedName>
        <fullName evidence="11">Na(+)/H(+) antiporter NhaA</fullName>
    </recommendedName>
    <alternativeName>
        <fullName evidence="11">Sodium/proton antiporter NhaA</fullName>
    </alternativeName>
</protein>
<dbReference type="NCBIfam" id="TIGR00773">
    <property type="entry name" value="NhaA"/>
    <property type="match status" value="1"/>
</dbReference>
<accession>A0AAW6T3L7</accession>
<comment type="similarity">
    <text evidence="11">Belongs to the NhaA Na(+)/H(+) (TC 2.A.33) antiporter family.</text>
</comment>
<dbReference type="EMBL" id="JASATX010000001">
    <property type="protein sequence ID" value="MDI2098039.1"/>
    <property type="molecule type" value="Genomic_DNA"/>
</dbReference>
<feature type="transmembrane region" description="Helical" evidence="11">
    <location>
        <begin position="77"/>
        <end position="97"/>
    </location>
</feature>
<feature type="transmembrane region" description="Helical" evidence="11">
    <location>
        <begin position="145"/>
        <end position="167"/>
    </location>
</feature>
<keyword evidence="10 11" id="KW-0739">Sodium transport</keyword>
<keyword evidence="6 11" id="KW-1133">Transmembrane helix</keyword>
<feature type="transmembrane region" description="Helical" evidence="11">
    <location>
        <begin position="406"/>
        <end position="425"/>
    </location>
</feature>
<evidence type="ECO:0000313" key="12">
    <source>
        <dbReference type="EMBL" id="MDI2098039.1"/>
    </source>
</evidence>
<dbReference type="PANTHER" id="PTHR30341">
    <property type="entry name" value="SODIUM ION/PROTON ANTIPORTER NHAA-RELATED"/>
    <property type="match status" value="1"/>
</dbReference>
<evidence type="ECO:0000256" key="7">
    <source>
        <dbReference type="ARBA" id="ARBA00023053"/>
    </source>
</evidence>
<dbReference type="InterPro" id="IPR023171">
    <property type="entry name" value="Na/H_antiporter_dom_sf"/>
</dbReference>
<reference evidence="12 13" key="1">
    <citation type="submission" date="2023-04" db="EMBL/GenBank/DDBJ databases">
        <title>Klugiella caeni sp. nov. isolated from the sludge of biochemical tank.</title>
        <authorList>
            <person name="Geng K."/>
        </authorList>
    </citation>
    <scope>NUCLEOTIDE SEQUENCE [LARGE SCALE GENOMIC DNA]</scope>
    <source>
        <strain evidence="12 13">YN-L-19</strain>
    </source>
</reference>
<evidence type="ECO:0000256" key="2">
    <source>
        <dbReference type="ARBA" id="ARBA00022448"/>
    </source>
</evidence>
<dbReference type="GO" id="GO:0005886">
    <property type="term" value="C:plasma membrane"/>
    <property type="evidence" value="ECO:0007669"/>
    <property type="project" value="UniProtKB-SubCell"/>
</dbReference>
<feature type="transmembrane region" description="Helical" evidence="11">
    <location>
        <begin position="109"/>
        <end position="133"/>
    </location>
</feature>
<dbReference type="HAMAP" id="MF_01844">
    <property type="entry name" value="NhaA"/>
    <property type="match status" value="1"/>
</dbReference>
<organism evidence="12 13">
    <name type="scientific">Ruicaihuangia caeni</name>
    <dbReference type="NCBI Taxonomy" id="3042517"/>
    <lineage>
        <taxon>Bacteria</taxon>
        <taxon>Bacillati</taxon>
        <taxon>Actinomycetota</taxon>
        <taxon>Actinomycetes</taxon>
        <taxon>Micrococcales</taxon>
        <taxon>Microbacteriaceae</taxon>
        <taxon>Ruicaihuangia</taxon>
    </lineage>
</organism>
<dbReference type="Gene3D" id="1.20.1530.10">
    <property type="entry name" value="Na+/H+ antiporter like domain"/>
    <property type="match status" value="1"/>
</dbReference>
<feature type="transmembrane region" description="Helical" evidence="11">
    <location>
        <begin position="251"/>
        <end position="268"/>
    </location>
</feature>
<keyword evidence="13" id="KW-1185">Reference proteome</keyword>
<sequence>MVTEQKPTASAASMERFNESLRIEEVLRKETVGGVLLMIAAVVALVMANTGLADFYFGLRDIHVGILVGDWEWEISLGHLAADGLLAIFFFLVGLELKREFVAGDLRSPRAALVPIVAACGGVIAPALIFTLLNAGSHPEVMRGWAIPVATDIAFALAVLAVVGTWLPAAMRTFLLTLAVVDDLIGIAIIAVFYPSGFELGYFIAAMVGIALYALIAQKNREFFRNRPTAAWLLLLPLGIAVWAMMYQSGIHATVAGVLLGFTIPVRLTRKERIGVETGAISLSFAQRPSLAEVFEHRFRPVSTGVALPVFAFFSAGVAIGGFEGYLEALASPLTLGVILALVVGKAIGITGATWLITRLPGVSAGMKWVDVLGLAVLGGMGFTVSLLITELSFGISGILADEAKIGVLTGSFAAAILAAVMLGMRNRHYRAQREAESVDADDDGVPDYFERDLRSGV</sequence>
<dbReference type="GO" id="GO:0015385">
    <property type="term" value="F:sodium:proton antiporter activity"/>
    <property type="evidence" value="ECO:0007669"/>
    <property type="project" value="UniProtKB-UniRule"/>
</dbReference>
<dbReference type="Proteomes" id="UP001321506">
    <property type="component" value="Unassembled WGS sequence"/>
</dbReference>
<dbReference type="InterPro" id="IPR004670">
    <property type="entry name" value="NhaA"/>
</dbReference>
<name>A0AAW6T3L7_9MICO</name>
<feature type="transmembrane region" description="Helical" evidence="11">
    <location>
        <begin position="32"/>
        <end position="57"/>
    </location>
</feature>
<evidence type="ECO:0000256" key="11">
    <source>
        <dbReference type="HAMAP-Rule" id="MF_01844"/>
    </source>
</evidence>
<feature type="transmembrane region" description="Helical" evidence="11">
    <location>
        <begin position="369"/>
        <end position="394"/>
    </location>
</feature>
<dbReference type="GO" id="GO:0006885">
    <property type="term" value="P:regulation of pH"/>
    <property type="evidence" value="ECO:0007669"/>
    <property type="project" value="UniProtKB-UniRule"/>
</dbReference>
<evidence type="ECO:0000256" key="3">
    <source>
        <dbReference type="ARBA" id="ARBA00022449"/>
    </source>
</evidence>
<feature type="transmembrane region" description="Helical" evidence="11">
    <location>
        <begin position="229"/>
        <end position="245"/>
    </location>
</feature>
<evidence type="ECO:0000256" key="5">
    <source>
        <dbReference type="ARBA" id="ARBA00022692"/>
    </source>
</evidence>
<evidence type="ECO:0000256" key="8">
    <source>
        <dbReference type="ARBA" id="ARBA00023065"/>
    </source>
</evidence>
<keyword evidence="9 11" id="KW-0472">Membrane</keyword>
<dbReference type="RefSeq" id="WP_281487805.1">
    <property type="nucleotide sequence ID" value="NZ_JASATX010000001.1"/>
</dbReference>
<comment type="catalytic activity">
    <reaction evidence="11">
        <text>Na(+)(in) + 2 H(+)(out) = Na(+)(out) + 2 H(+)(in)</text>
        <dbReference type="Rhea" id="RHEA:29251"/>
        <dbReference type="ChEBI" id="CHEBI:15378"/>
        <dbReference type="ChEBI" id="CHEBI:29101"/>
    </reaction>
</comment>
<feature type="transmembrane region" description="Helical" evidence="11">
    <location>
        <begin position="333"/>
        <end position="357"/>
    </location>
</feature>
<feature type="transmembrane region" description="Helical" evidence="11">
    <location>
        <begin position="306"/>
        <end position="327"/>
    </location>
</feature>